<evidence type="ECO:0000313" key="2">
    <source>
        <dbReference type="Proteomes" id="UP000685013"/>
    </source>
</evidence>
<proteinExistence type="predicted"/>
<reference evidence="1 2" key="1">
    <citation type="journal article" date="2021" name="Hortic Res">
        <title>The domestication of Cucurbita argyrosperma as revealed by the genome of its wild relative.</title>
        <authorList>
            <person name="Barrera-Redondo J."/>
            <person name="Sanchez-de la Vega G."/>
            <person name="Aguirre-Liguori J.A."/>
            <person name="Castellanos-Morales G."/>
            <person name="Gutierrez-Guerrero Y.T."/>
            <person name="Aguirre-Dugua X."/>
            <person name="Aguirre-Planter E."/>
            <person name="Tenaillon M.I."/>
            <person name="Lira-Saade R."/>
            <person name="Eguiarte L.E."/>
        </authorList>
    </citation>
    <scope>NUCLEOTIDE SEQUENCE [LARGE SCALE GENOMIC DNA]</scope>
    <source>
        <strain evidence="1">JBR-2021</strain>
    </source>
</reference>
<comment type="caution">
    <text evidence="1">The sequence shown here is derived from an EMBL/GenBank/DDBJ whole genome shotgun (WGS) entry which is preliminary data.</text>
</comment>
<gene>
    <name evidence="1" type="ORF">SDJN03_29413</name>
</gene>
<organism evidence="1 2">
    <name type="scientific">Cucurbita argyrosperma subsp. sororia</name>
    <dbReference type="NCBI Taxonomy" id="37648"/>
    <lineage>
        <taxon>Eukaryota</taxon>
        <taxon>Viridiplantae</taxon>
        <taxon>Streptophyta</taxon>
        <taxon>Embryophyta</taxon>
        <taxon>Tracheophyta</taxon>
        <taxon>Spermatophyta</taxon>
        <taxon>Magnoliopsida</taxon>
        <taxon>eudicotyledons</taxon>
        <taxon>Gunneridae</taxon>
        <taxon>Pentapetalae</taxon>
        <taxon>rosids</taxon>
        <taxon>fabids</taxon>
        <taxon>Cucurbitales</taxon>
        <taxon>Cucurbitaceae</taxon>
        <taxon>Cucurbiteae</taxon>
        <taxon>Cucurbita</taxon>
    </lineage>
</organism>
<dbReference type="Proteomes" id="UP000685013">
    <property type="component" value="Chromosome 20"/>
</dbReference>
<keyword evidence="2" id="KW-1185">Reference proteome</keyword>
<feature type="non-terminal residue" evidence="1">
    <location>
        <position position="1"/>
    </location>
</feature>
<dbReference type="AlphaFoldDB" id="A0AAV6LTL1"/>
<protein>
    <submittedName>
        <fullName evidence="1">Uncharacterized protein</fullName>
    </submittedName>
</protein>
<evidence type="ECO:0000313" key="1">
    <source>
        <dbReference type="EMBL" id="KAG6570498.1"/>
    </source>
</evidence>
<accession>A0AAV6LTL1</accession>
<dbReference type="EMBL" id="JAGKQH010000020">
    <property type="protein sequence ID" value="KAG6570498.1"/>
    <property type="molecule type" value="Genomic_DNA"/>
</dbReference>
<sequence length="89" mass="10242">MLRIPQDDIYQVVMDPVVVGNLEDTHPREHYDLFKQPFIIEGTGSRVKDESEAYEKLRLAEEDGYRGNYGSLVSKHERDLSDIDEDSGN</sequence>
<name>A0AAV6LTL1_9ROSI</name>